<comment type="similarity">
    <text evidence="1">Belongs to the glycosyltransferase 2 family.</text>
</comment>
<feature type="transmembrane region" description="Helical" evidence="4">
    <location>
        <begin position="286"/>
        <end position="306"/>
    </location>
</feature>
<reference evidence="6 7" key="1">
    <citation type="submission" date="2019-10" db="EMBL/GenBank/DDBJ databases">
        <title>Cognatihalovulum marinum gen. nov. sp. nov., a new member of the family Rhodobacteraceae isolated from deep seawater of the Northwest Indian Ocean.</title>
        <authorList>
            <person name="Ruan C."/>
            <person name="Wang J."/>
            <person name="Zheng X."/>
            <person name="Song L."/>
            <person name="Zhu Y."/>
            <person name="Huang Y."/>
            <person name="Lu Z."/>
            <person name="Du W."/>
            <person name="Huang L."/>
            <person name="Dai X."/>
        </authorList>
    </citation>
    <scope>NUCLEOTIDE SEQUENCE [LARGE SCALE GENOMIC DNA]</scope>
    <source>
        <strain evidence="6 7">2CG4</strain>
    </source>
</reference>
<evidence type="ECO:0000256" key="4">
    <source>
        <dbReference type="SAM" id="Phobius"/>
    </source>
</evidence>
<evidence type="ECO:0000313" key="7">
    <source>
        <dbReference type="Proteomes" id="UP000474957"/>
    </source>
</evidence>
<keyword evidence="4" id="KW-0472">Membrane</keyword>
<dbReference type="SUPFAM" id="SSF53448">
    <property type="entry name" value="Nucleotide-diphospho-sugar transferases"/>
    <property type="match status" value="1"/>
</dbReference>
<keyword evidence="7" id="KW-1185">Reference proteome</keyword>
<dbReference type="Proteomes" id="UP000474957">
    <property type="component" value="Unassembled WGS sequence"/>
</dbReference>
<evidence type="ECO:0000256" key="1">
    <source>
        <dbReference type="ARBA" id="ARBA00006739"/>
    </source>
</evidence>
<organism evidence="6 7">
    <name type="scientific">Halovulum marinum</name>
    <dbReference type="NCBI Taxonomy" id="2662447"/>
    <lineage>
        <taxon>Bacteria</taxon>
        <taxon>Pseudomonadati</taxon>
        <taxon>Pseudomonadota</taxon>
        <taxon>Alphaproteobacteria</taxon>
        <taxon>Rhodobacterales</taxon>
        <taxon>Paracoccaceae</taxon>
        <taxon>Halovulum</taxon>
    </lineage>
</organism>
<evidence type="ECO:0000256" key="3">
    <source>
        <dbReference type="ARBA" id="ARBA00022679"/>
    </source>
</evidence>
<keyword evidence="3 6" id="KW-0808">Transferase</keyword>
<keyword evidence="4" id="KW-1133">Transmembrane helix</keyword>
<dbReference type="PANTHER" id="PTHR43630:SF1">
    <property type="entry name" value="POLY-BETA-1,6-N-ACETYL-D-GLUCOSAMINE SYNTHASE"/>
    <property type="match status" value="1"/>
</dbReference>
<feature type="transmembrane region" description="Helical" evidence="4">
    <location>
        <begin position="312"/>
        <end position="330"/>
    </location>
</feature>
<comment type="caution">
    <text evidence="6">The sequence shown here is derived from an EMBL/GenBank/DDBJ whole genome shotgun (WGS) entry which is preliminary data.</text>
</comment>
<feature type="domain" description="Glycosyltransferase 2-like" evidence="5">
    <location>
        <begin position="53"/>
        <end position="206"/>
    </location>
</feature>
<proteinExistence type="inferred from homology"/>
<dbReference type="Pfam" id="PF00535">
    <property type="entry name" value="Glycos_transf_2"/>
    <property type="match status" value="1"/>
</dbReference>
<sequence>MLVSALWTVLGVSALLLVYPFAIYPLLLRLLRAEAPPQARGPLPRRVALVFAARDEAADLPRTLRILSMVRMHWPDLQILAWNDGSRDGTGRLLRGARSLVRARHAVHPVGKAEGLRRLIDETDAEILVLMDANTRFRPEALRTLVAPFADPSVGAVGARLVPCGAAAGVGRAYWALEERIKRLETRSGSTIGCDGALWAIRAELYPRFGAAAADDFRPSMEALLAGRRVISVPQVEVREAAVPDRHGFARAARIACGAWHAHRQIRARLHRLSPRDRFKYVSHKLLRWFSGLWLLTGGAAALALAGLYGHGAAAAVLLGAGLAGAALGLPGPATAWRICQGFLGTTWGVLRAMRGGTRVRWTPVRA</sequence>
<dbReference type="InterPro" id="IPR001173">
    <property type="entry name" value="Glyco_trans_2-like"/>
</dbReference>
<dbReference type="PANTHER" id="PTHR43630">
    <property type="entry name" value="POLY-BETA-1,6-N-ACETYL-D-GLUCOSAMINE SYNTHASE"/>
    <property type="match status" value="1"/>
</dbReference>
<keyword evidence="4" id="KW-0812">Transmembrane</keyword>
<protein>
    <submittedName>
        <fullName evidence="6">Glycosyltransferase</fullName>
    </submittedName>
</protein>
<accession>A0A6L5Z239</accession>
<dbReference type="InterPro" id="IPR029044">
    <property type="entry name" value="Nucleotide-diphossugar_trans"/>
</dbReference>
<dbReference type="AlphaFoldDB" id="A0A6L5Z239"/>
<gene>
    <name evidence="6" type="ORF">GE300_13630</name>
</gene>
<dbReference type="RefSeq" id="WP_154447132.1">
    <property type="nucleotide sequence ID" value="NZ_WIND01000011.1"/>
</dbReference>
<evidence type="ECO:0000256" key="2">
    <source>
        <dbReference type="ARBA" id="ARBA00022676"/>
    </source>
</evidence>
<dbReference type="GO" id="GO:0016757">
    <property type="term" value="F:glycosyltransferase activity"/>
    <property type="evidence" value="ECO:0007669"/>
    <property type="project" value="UniProtKB-KW"/>
</dbReference>
<feature type="transmembrane region" description="Helical" evidence="4">
    <location>
        <begin position="6"/>
        <end position="27"/>
    </location>
</feature>
<name>A0A6L5Z239_9RHOB</name>
<evidence type="ECO:0000313" key="6">
    <source>
        <dbReference type="EMBL" id="MSU90641.1"/>
    </source>
</evidence>
<dbReference type="EMBL" id="WIND01000011">
    <property type="protein sequence ID" value="MSU90641.1"/>
    <property type="molecule type" value="Genomic_DNA"/>
</dbReference>
<keyword evidence="2" id="KW-0328">Glycosyltransferase</keyword>
<dbReference type="Gene3D" id="3.90.550.10">
    <property type="entry name" value="Spore Coat Polysaccharide Biosynthesis Protein SpsA, Chain A"/>
    <property type="match status" value="1"/>
</dbReference>
<evidence type="ECO:0000259" key="5">
    <source>
        <dbReference type="Pfam" id="PF00535"/>
    </source>
</evidence>